<keyword evidence="3" id="KW-0964">Secreted</keyword>
<evidence type="ECO:0000313" key="10">
    <source>
        <dbReference type="EMBL" id="MDR7073337.1"/>
    </source>
</evidence>
<dbReference type="Proteomes" id="UP001258181">
    <property type="component" value="Unassembled WGS sequence"/>
</dbReference>
<comment type="subcellular location">
    <subcellularLocation>
        <location evidence="1">Secreted</location>
        <location evidence="1">Cell wall</location>
        <topology evidence="1">Peptidoglycan-anchor</topology>
    </subcellularLocation>
</comment>
<keyword evidence="4 8" id="KW-0732">Signal</keyword>
<keyword evidence="7" id="KW-0812">Transmembrane</keyword>
<proteinExistence type="predicted"/>
<protein>
    <submittedName>
        <fullName evidence="10">LPXTG-motif cell wall-anchored protein</fullName>
    </submittedName>
</protein>
<evidence type="ECO:0000256" key="2">
    <source>
        <dbReference type="ARBA" id="ARBA00022512"/>
    </source>
</evidence>
<keyword evidence="7" id="KW-0472">Membrane</keyword>
<evidence type="ECO:0000256" key="5">
    <source>
        <dbReference type="ARBA" id="ARBA00023088"/>
    </source>
</evidence>
<evidence type="ECO:0000256" key="1">
    <source>
        <dbReference type="ARBA" id="ARBA00004168"/>
    </source>
</evidence>
<feature type="compositionally biased region" description="Polar residues" evidence="6">
    <location>
        <begin position="205"/>
        <end position="222"/>
    </location>
</feature>
<feature type="compositionally biased region" description="Low complexity" evidence="6">
    <location>
        <begin position="181"/>
        <end position="197"/>
    </location>
</feature>
<evidence type="ECO:0000256" key="8">
    <source>
        <dbReference type="SAM" id="SignalP"/>
    </source>
</evidence>
<evidence type="ECO:0000313" key="11">
    <source>
        <dbReference type="Proteomes" id="UP001258181"/>
    </source>
</evidence>
<feature type="compositionally biased region" description="Gly residues" evidence="6">
    <location>
        <begin position="162"/>
        <end position="180"/>
    </location>
</feature>
<gene>
    <name evidence="10" type="ORF">J2X07_002323</name>
</gene>
<keyword evidence="5" id="KW-0572">Peptidoglycan-anchor</keyword>
<evidence type="ECO:0000259" key="9">
    <source>
        <dbReference type="Pfam" id="PF00746"/>
    </source>
</evidence>
<dbReference type="InterPro" id="IPR019931">
    <property type="entry name" value="LPXTG_anchor"/>
</dbReference>
<keyword evidence="7" id="KW-1133">Transmembrane helix</keyword>
<comment type="caution">
    <text evidence="10">The sequence shown here is derived from an EMBL/GenBank/DDBJ whole genome shotgun (WGS) entry which is preliminary data.</text>
</comment>
<dbReference type="Pfam" id="PF00746">
    <property type="entry name" value="Gram_pos_anchor"/>
    <property type="match status" value="1"/>
</dbReference>
<reference evidence="10 11" key="1">
    <citation type="submission" date="2023-07" db="EMBL/GenBank/DDBJ databases">
        <title>Sorghum-associated microbial communities from plants grown in Nebraska, USA.</title>
        <authorList>
            <person name="Schachtman D."/>
        </authorList>
    </citation>
    <scope>NUCLEOTIDE SEQUENCE [LARGE SCALE GENOMIC DNA]</scope>
    <source>
        <strain evidence="10 11">BE211</strain>
    </source>
</reference>
<keyword evidence="11" id="KW-1185">Reference proteome</keyword>
<organism evidence="10 11">
    <name type="scientific">Fictibacillus barbaricus</name>
    <dbReference type="NCBI Taxonomy" id="182136"/>
    <lineage>
        <taxon>Bacteria</taxon>
        <taxon>Bacillati</taxon>
        <taxon>Bacillota</taxon>
        <taxon>Bacilli</taxon>
        <taxon>Bacillales</taxon>
        <taxon>Fictibacillaceae</taxon>
        <taxon>Fictibacillus</taxon>
    </lineage>
</organism>
<sequence>MFNKRKLKRMIFVLIPAYLVGAFMLQADKISASSEEQYSIQINPSEFNVKNMRPGYVEDYTLTITNTGNEQVKYNVKSKMNAGEALYNQLKLTVKQNNKELYNGKLSNLTINPRNLIPHEHEDLTFSIGLNEGAGNEFQGLAASFKFQIQGEGQDPDDDGGGGDPPGDDGGTPGDGGGNTPGDNDGTPGDNNGNNPPGQNPPPKDNSQAPGKSTGSLPQTGEESPLFMIMSGLFISLAGLGLLLVKKSIIPNPFKKG</sequence>
<feature type="region of interest" description="Disordered" evidence="6">
    <location>
        <begin position="150"/>
        <end position="222"/>
    </location>
</feature>
<dbReference type="EMBL" id="JAVDWA010000003">
    <property type="protein sequence ID" value="MDR7073337.1"/>
    <property type="molecule type" value="Genomic_DNA"/>
</dbReference>
<dbReference type="RefSeq" id="WP_310258838.1">
    <property type="nucleotide sequence ID" value="NZ_JAVDWA010000003.1"/>
</dbReference>
<name>A0ABU1U1G7_9BACL</name>
<keyword evidence="2" id="KW-0134">Cell wall</keyword>
<feature type="transmembrane region" description="Helical" evidence="7">
    <location>
        <begin position="226"/>
        <end position="245"/>
    </location>
</feature>
<evidence type="ECO:0000256" key="3">
    <source>
        <dbReference type="ARBA" id="ARBA00022525"/>
    </source>
</evidence>
<evidence type="ECO:0000256" key="7">
    <source>
        <dbReference type="SAM" id="Phobius"/>
    </source>
</evidence>
<evidence type="ECO:0000256" key="6">
    <source>
        <dbReference type="SAM" id="MobiDB-lite"/>
    </source>
</evidence>
<feature type="chain" id="PRO_5047336432" evidence="8">
    <location>
        <begin position="28"/>
        <end position="257"/>
    </location>
</feature>
<evidence type="ECO:0000256" key="4">
    <source>
        <dbReference type="ARBA" id="ARBA00022729"/>
    </source>
</evidence>
<feature type="signal peptide" evidence="8">
    <location>
        <begin position="1"/>
        <end position="27"/>
    </location>
</feature>
<dbReference type="NCBIfam" id="TIGR01167">
    <property type="entry name" value="LPXTG_anchor"/>
    <property type="match status" value="1"/>
</dbReference>
<accession>A0ABU1U1G7</accession>
<feature type="domain" description="Gram-positive cocci surface proteins LPxTG" evidence="9">
    <location>
        <begin position="212"/>
        <end position="247"/>
    </location>
</feature>